<protein>
    <recommendedName>
        <fullName evidence="3">ATP-binding protein</fullName>
    </recommendedName>
</protein>
<dbReference type="Proteomes" id="UP000198822">
    <property type="component" value="Chromosome I"/>
</dbReference>
<dbReference type="Pfam" id="PF11305">
    <property type="entry name" value="DUF3107"/>
    <property type="match status" value="1"/>
</dbReference>
<gene>
    <name evidence="1" type="ORF">SAMN04489720_2809</name>
</gene>
<dbReference type="AlphaFoldDB" id="A0A1G8G8X8"/>
<organism evidence="1 2">
    <name type="scientific">Agrococcus jejuensis</name>
    <dbReference type="NCBI Taxonomy" id="399736"/>
    <lineage>
        <taxon>Bacteria</taxon>
        <taxon>Bacillati</taxon>
        <taxon>Actinomycetota</taxon>
        <taxon>Actinomycetes</taxon>
        <taxon>Micrococcales</taxon>
        <taxon>Microbacteriaceae</taxon>
        <taxon>Agrococcus</taxon>
    </lineage>
</organism>
<evidence type="ECO:0000313" key="1">
    <source>
        <dbReference type="EMBL" id="SDH90813.1"/>
    </source>
</evidence>
<reference evidence="2" key="1">
    <citation type="submission" date="2016-10" db="EMBL/GenBank/DDBJ databases">
        <authorList>
            <person name="Varghese N."/>
            <person name="Submissions S."/>
        </authorList>
    </citation>
    <scope>NUCLEOTIDE SEQUENCE [LARGE SCALE GENOMIC DNA]</scope>
    <source>
        <strain evidence="2">DSM 22002</strain>
    </source>
</reference>
<evidence type="ECO:0008006" key="3">
    <source>
        <dbReference type="Google" id="ProtNLM"/>
    </source>
</evidence>
<dbReference type="EMBL" id="LT629695">
    <property type="protein sequence ID" value="SDH90813.1"/>
    <property type="molecule type" value="Genomic_DNA"/>
</dbReference>
<evidence type="ECO:0000313" key="2">
    <source>
        <dbReference type="Proteomes" id="UP000198822"/>
    </source>
</evidence>
<sequence length="80" mass="8661">MSIPYPDDMDIRIGIKDTAREIAFDSAQTVAEVEQAVTAAFDGGHLSLDDAKGRRYLVPSAQIAYVEIGSESTRRVGFVA</sequence>
<dbReference type="STRING" id="399736.SAMN04489720_2809"/>
<accession>A0A1G8G8X8</accession>
<proteinExistence type="predicted"/>
<keyword evidence="2" id="KW-1185">Reference proteome</keyword>
<name>A0A1G8G8X8_9MICO</name>
<dbReference type="InterPro" id="IPR021456">
    <property type="entry name" value="DUF3107"/>
</dbReference>